<dbReference type="EMBL" id="HACG01045184">
    <property type="protein sequence ID" value="CEK92049.1"/>
    <property type="molecule type" value="Transcribed_RNA"/>
</dbReference>
<dbReference type="AlphaFoldDB" id="A0A0B7BFH0"/>
<proteinExistence type="predicted"/>
<evidence type="ECO:0000313" key="2">
    <source>
        <dbReference type="EMBL" id="CEK92049.1"/>
    </source>
</evidence>
<reference evidence="2" key="1">
    <citation type="submission" date="2014-12" db="EMBL/GenBank/DDBJ databases">
        <title>Insight into the proteome of Arion vulgaris.</title>
        <authorList>
            <person name="Aradska J."/>
            <person name="Bulat T."/>
            <person name="Smidak R."/>
            <person name="Sarate P."/>
            <person name="Gangsoo J."/>
            <person name="Sialana F."/>
            <person name="Bilban M."/>
            <person name="Lubec G."/>
        </authorList>
    </citation>
    <scope>NUCLEOTIDE SEQUENCE</scope>
    <source>
        <tissue evidence="2">Skin</tissue>
    </source>
</reference>
<feature type="compositionally biased region" description="Polar residues" evidence="1">
    <location>
        <begin position="90"/>
        <end position="101"/>
    </location>
</feature>
<feature type="region of interest" description="Disordered" evidence="1">
    <location>
        <begin position="58"/>
        <end position="101"/>
    </location>
</feature>
<name>A0A0B7BFH0_9EUPU</name>
<sequence length="101" mass="11096">MSNNSESRNGLLSARSARFTAAEARDWLHEDVDTDSEDSEASDDTEVCDLNTSIINNLNNTSSVSQPAARGALPQSGSSRIATKRRRIQTEPTQSTWREVI</sequence>
<organism evidence="2">
    <name type="scientific">Arion vulgaris</name>
    <dbReference type="NCBI Taxonomy" id="1028688"/>
    <lineage>
        <taxon>Eukaryota</taxon>
        <taxon>Metazoa</taxon>
        <taxon>Spiralia</taxon>
        <taxon>Lophotrochozoa</taxon>
        <taxon>Mollusca</taxon>
        <taxon>Gastropoda</taxon>
        <taxon>Heterobranchia</taxon>
        <taxon>Euthyneura</taxon>
        <taxon>Panpulmonata</taxon>
        <taxon>Eupulmonata</taxon>
        <taxon>Stylommatophora</taxon>
        <taxon>Helicina</taxon>
        <taxon>Arionoidea</taxon>
        <taxon>Arionidae</taxon>
        <taxon>Arion</taxon>
    </lineage>
</organism>
<gene>
    <name evidence="2" type="primary">ORF186247</name>
</gene>
<accession>A0A0B7BFH0</accession>
<protein>
    <submittedName>
        <fullName evidence="2">Uncharacterized protein</fullName>
    </submittedName>
</protein>
<evidence type="ECO:0000256" key="1">
    <source>
        <dbReference type="SAM" id="MobiDB-lite"/>
    </source>
</evidence>